<evidence type="ECO:0000256" key="1">
    <source>
        <dbReference type="ARBA" id="ARBA00004651"/>
    </source>
</evidence>
<evidence type="ECO:0000313" key="15">
    <source>
        <dbReference type="Proteomes" id="UP000092578"/>
    </source>
</evidence>
<feature type="transmembrane region" description="Helical" evidence="11">
    <location>
        <begin position="12"/>
        <end position="31"/>
    </location>
</feature>
<dbReference type="SUPFAM" id="SSF103190">
    <property type="entry name" value="Sensory domain-like"/>
    <property type="match status" value="1"/>
</dbReference>
<dbReference type="SUPFAM" id="SSF58104">
    <property type="entry name" value="Methyl-accepting chemotaxis protein (MCP) signaling domain"/>
    <property type="match status" value="1"/>
</dbReference>
<keyword evidence="7 11" id="KW-0472">Membrane</keyword>
<dbReference type="CDD" id="cd12912">
    <property type="entry name" value="PDC2_MCP_like"/>
    <property type="match status" value="1"/>
</dbReference>
<comment type="subcellular location">
    <subcellularLocation>
        <location evidence="1">Cell membrane</location>
        <topology evidence="1">Multi-pass membrane protein</topology>
    </subcellularLocation>
</comment>
<evidence type="ECO:0000259" key="12">
    <source>
        <dbReference type="PROSITE" id="PS50111"/>
    </source>
</evidence>
<evidence type="ECO:0000259" key="13">
    <source>
        <dbReference type="PROSITE" id="PS50885"/>
    </source>
</evidence>
<evidence type="ECO:0000256" key="4">
    <source>
        <dbReference type="ARBA" id="ARBA00022500"/>
    </source>
</evidence>
<dbReference type="Gene3D" id="1.10.287.950">
    <property type="entry name" value="Methyl-accepting chemotaxis protein"/>
    <property type="match status" value="1"/>
</dbReference>
<dbReference type="GO" id="GO:0007165">
    <property type="term" value="P:signal transduction"/>
    <property type="evidence" value="ECO:0007669"/>
    <property type="project" value="UniProtKB-KW"/>
</dbReference>
<dbReference type="PANTHER" id="PTHR32089:SF114">
    <property type="entry name" value="METHYL-ACCEPTING CHEMOTAXIS PROTEIN MCPB"/>
    <property type="match status" value="1"/>
</dbReference>
<dbReference type="Gene3D" id="3.30.450.20">
    <property type="entry name" value="PAS domain"/>
    <property type="match status" value="2"/>
</dbReference>
<organism evidence="14 15">
    <name type="scientific">Pseudobacillus wudalianchiensis</name>
    <dbReference type="NCBI Taxonomy" id="1743143"/>
    <lineage>
        <taxon>Bacteria</taxon>
        <taxon>Bacillati</taxon>
        <taxon>Bacillota</taxon>
        <taxon>Bacilli</taxon>
        <taxon>Bacillales</taxon>
        <taxon>Bacillaceae</taxon>
        <taxon>Pseudobacillus</taxon>
    </lineage>
</organism>
<evidence type="ECO:0000256" key="8">
    <source>
        <dbReference type="ARBA" id="ARBA00023224"/>
    </source>
</evidence>
<proteinExistence type="inferred from homology"/>
<dbReference type="PROSITE" id="PS50885">
    <property type="entry name" value="HAMP"/>
    <property type="match status" value="1"/>
</dbReference>
<dbReference type="CDD" id="cd06225">
    <property type="entry name" value="HAMP"/>
    <property type="match status" value="1"/>
</dbReference>
<evidence type="ECO:0000256" key="11">
    <source>
        <dbReference type="SAM" id="Phobius"/>
    </source>
</evidence>
<dbReference type="InterPro" id="IPR033479">
    <property type="entry name" value="dCache_1"/>
</dbReference>
<dbReference type="PROSITE" id="PS50111">
    <property type="entry name" value="CHEMOTAXIS_TRANSDUC_2"/>
    <property type="match status" value="1"/>
</dbReference>
<evidence type="ECO:0000313" key="14">
    <source>
        <dbReference type="EMBL" id="OCA92055.1"/>
    </source>
</evidence>
<dbReference type="EMBL" id="MAYT01000002">
    <property type="protein sequence ID" value="OCA92055.1"/>
    <property type="molecule type" value="Genomic_DNA"/>
</dbReference>
<keyword evidence="15" id="KW-1185">Reference proteome</keyword>
<keyword evidence="8 10" id="KW-0807">Transducer</keyword>
<sequence length="666" mass="72515">MRSIKAKLMIPLILLLILSFAFIIIFINYQIKKQTEEEVLGQTKGIVKQMNDSVFLFLDQYRKSIEVTAENPAITQYGANITNGKGDAKGQEAVRNLFKRYLSSYKDVLNIYFATPKGTVDIYPAELPDNFDARTRDWYKLAMASNGEAVWSEPYVDATSGEYVVTVSQLVTMQDKKIGVIGADISLAVMTHQMDSMHIGYKGVPIIISKEGLGIVHPTEKGKDLTKYKYIQSILQKSQDEGTVEYEKDNKERLLVYDTVNGVGWKIGAAYDRDSLLSLSQSIGKYLAVTGVFLLLIMIAAILYILNQVIKPIHALGKSAQEVAKGDLSVQVPVTSKDEVGELAKTFNEMVGSMREIISVVNHSADNVTDAAENLSAVSEETNASSEQIAAAINEIAKGAAKSSEESSEATERSHHLGSQINQIASQAKEMNEAARQTDSVQKAGLQQVESLGSSNAETKLYIDEMEGVIHALESKIKSIEIIMQTITDISSQTNLLALNASIEAARAGEHGKGFAVVAEEVRKLAEQSAQATDQVKATINDIQEGSGQAVEQMVKTRTNFDSQTAAVEATEAIFRELSTLVEKMESSVSAINEEITEAATAKDEVLQVMEEIAASAQQSAAASEEISASADEQLRAIQSVATSSERLIGLSIELKSAVNRFKLNK</sequence>
<evidence type="ECO:0008006" key="16">
    <source>
        <dbReference type="Google" id="ProtNLM"/>
    </source>
</evidence>
<gene>
    <name evidence="14" type="ORF">A8F95_18040</name>
</gene>
<evidence type="ECO:0000256" key="7">
    <source>
        <dbReference type="ARBA" id="ARBA00023136"/>
    </source>
</evidence>
<dbReference type="GO" id="GO:0006935">
    <property type="term" value="P:chemotaxis"/>
    <property type="evidence" value="ECO:0007669"/>
    <property type="project" value="UniProtKB-KW"/>
</dbReference>
<evidence type="ECO:0000256" key="2">
    <source>
        <dbReference type="ARBA" id="ARBA00022475"/>
    </source>
</evidence>
<dbReference type="Pfam" id="PF02743">
    <property type="entry name" value="dCache_1"/>
    <property type="match status" value="1"/>
</dbReference>
<dbReference type="AlphaFoldDB" id="A0A1B9B7I5"/>
<keyword evidence="2" id="KW-1003">Cell membrane</keyword>
<dbReference type="CDD" id="cd12913">
    <property type="entry name" value="PDC1_MCP_like"/>
    <property type="match status" value="1"/>
</dbReference>
<dbReference type="RefSeq" id="WP_065409475.1">
    <property type="nucleotide sequence ID" value="NZ_MAYT01000002.1"/>
</dbReference>
<name>A0A1B9B7I5_9BACI</name>
<keyword evidence="3" id="KW-0488">Methylation</keyword>
<comment type="similarity">
    <text evidence="9">Belongs to the methyl-accepting chemotaxis (MCP) protein family.</text>
</comment>
<dbReference type="Proteomes" id="UP000092578">
    <property type="component" value="Unassembled WGS sequence"/>
</dbReference>
<evidence type="ECO:0000256" key="10">
    <source>
        <dbReference type="PROSITE-ProRule" id="PRU00284"/>
    </source>
</evidence>
<evidence type="ECO:0000256" key="9">
    <source>
        <dbReference type="ARBA" id="ARBA00029447"/>
    </source>
</evidence>
<dbReference type="InterPro" id="IPR004089">
    <property type="entry name" value="MCPsignal_dom"/>
</dbReference>
<feature type="domain" description="Methyl-accepting transducer" evidence="12">
    <location>
        <begin position="378"/>
        <end position="628"/>
    </location>
</feature>
<keyword evidence="6 11" id="KW-1133">Transmembrane helix</keyword>
<dbReference type="PANTHER" id="PTHR32089">
    <property type="entry name" value="METHYL-ACCEPTING CHEMOTAXIS PROTEIN MCPB"/>
    <property type="match status" value="1"/>
</dbReference>
<feature type="domain" description="HAMP" evidence="13">
    <location>
        <begin position="307"/>
        <end position="359"/>
    </location>
</feature>
<dbReference type="Pfam" id="PF00015">
    <property type="entry name" value="MCPsignal"/>
    <property type="match status" value="1"/>
</dbReference>
<keyword evidence="5 11" id="KW-0812">Transmembrane</keyword>
<keyword evidence="4" id="KW-0145">Chemotaxis</keyword>
<evidence type="ECO:0000256" key="5">
    <source>
        <dbReference type="ARBA" id="ARBA00022692"/>
    </source>
</evidence>
<dbReference type="GO" id="GO:0005886">
    <property type="term" value="C:plasma membrane"/>
    <property type="evidence" value="ECO:0007669"/>
    <property type="project" value="UniProtKB-SubCell"/>
</dbReference>
<evidence type="ECO:0000256" key="3">
    <source>
        <dbReference type="ARBA" id="ARBA00022481"/>
    </source>
</evidence>
<dbReference type="SMART" id="SM00283">
    <property type="entry name" value="MA"/>
    <property type="match status" value="1"/>
</dbReference>
<protein>
    <recommendedName>
        <fullName evidence="16">Chemotaxis protein</fullName>
    </recommendedName>
</protein>
<comment type="caution">
    <text evidence="14">The sequence shown here is derived from an EMBL/GenBank/DDBJ whole genome shotgun (WGS) entry which is preliminary data.</text>
</comment>
<evidence type="ECO:0000256" key="6">
    <source>
        <dbReference type="ARBA" id="ARBA00022989"/>
    </source>
</evidence>
<dbReference type="Pfam" id="PF00672">
    <property type="entry name" value="HAMP"/>
    <property type="match status" value="1"/>
</dbReference>
<dbReference type="SMART" id="SM00304">
    <property type="entry name" value="HAMP"/>
    <property type="match status" value="1"/>
</dbReference>
<accession>A0A1B9B7I5</accession>
<dbReference type="InterPro" id="IPR003660">
    <property type="entry name" value="HAMP_dom"/>
</dbReference>
<dbReference type="CDD" id="cd11386">
    <property type="entry name" value="MCP_signal"/>
    <property type="match status" value="1"/>
</dbReference>
<reference evidence="15" key="1">
    <citation type="submission" date="2016-05" db="EMBL/GenBank/DDBJ databases">
        <authorList>
            <person name="Liu B."/>
            <person name="Wang J."/>
            <person name="Zhu Y."/>
            <person name="Liu G."/>
            <person name="Chen Q."/>
            <person name="Chen Z."/>
            <person name="Lan J."/>
            <person name="Che J."/>
            <person name="Ge C."/>
            <person name="Shi H."/>
            <person name="Pan Z."/>
            <person name="Liu X."/>
        </authorList>
    </citation>
    <scope>NUCLEOTIDE SEQUENCE [LARGE SCALE GENOMIC DNA]</scope>
    <source>
        <strain evidence="15">FJAT-27215</strain>
    </source>
</reference>
<feature type="transmembrane region" description="Helical" evidence="11">
    <location>
        <begin position="286"/>
        <end position="306"/>
    </location>
</feature>
<dbReference type="InterPro" id="IPR029151">
    <property type="entry name" value="Sensor-like_sf"/>
</dbReference>